<reference evidence="4" key="1">
    <citation type="journal article" date="2020" name="Ecol. Evol.">
        <title>Genome structure and content of the rice root-knot nematode (Meloidogyne graminicola).</title>
        <authorList>
            <person name="Phan N.T."/>
            <person name="Danchin E.G.J."/>
            <person name="Klopp C."/>
            <person name="Perfus-Barbeoch L."/>
            <person name="Kozlowski D.K."/>
            <person name="Koutsovoulos G.D."/>
            <person name="Lopez-Roques C."/>
            <person name="Bouchez O."/>
            <person name="Zahm M."/>
            <person name="Besnard G."/>
            <person name="Bellafiore S."/>
        </authorList>
    </citation>
    <scope>NUCLEOTIDE SEQUENCE</scope>
    <source>
        <strain evidence="4">VN-18</strain>
    </source>
</reference>
<keyword evidence="1" id="KW-0175">Coiled coil</keyword>
<sequence>MSQRKKGIINTHILHKKYYFLIIKKKIPRQSATECKKRQLAVSGSKQQLIDRLQPFEHQIMLQQQKDSFILFNEEKMMKKKKNCVVVVDNNNIGESGGGGGGGCCCFSPSVIDAVIDSVIDGSGLTEERNLNSNNKNTKLDNKRCSNINKIKKESKIMMLKNNKQKRNGTSKITKQKDIFTLGNCNLIKKSKMIINGRWQSFLGNNLPPKENLSNVGCKCCSCGYNNNNSILKNKKMENNEECLENEVKSTENEVEEEEDKMEELKEEEENEEINEEESYKLEENQQSLENSRTFSFAQMGSGGQFTPLEPADISIVISENNKNCNNTIVEKKIVKEENLKQHVQNNFNNSKTFLEIPKTINNKRINLLSTDKQQQNIKNSNNNYCCQQCCCSPFPYLPPSLPSTSPCLDVCVPSLDNQQHQKQQQNEQNTCCFQQKHKVEQKQHLSAELVREENNNINNSKNTTCFYCVEEENLKQQTCFSENEQILSAATLSKHEEFLRQQQQKIAELQRELALSQIALQKHQQMLAEARQASQPRDPETGIVFGQVEYWLGQLINTHKEQQLTLQRQIIGQRTLVYTEQKLQEELHTEQAVQDICRLIGQESKTALLIVQLLRRYQLERSVNNDVVTQPHSENLINIQEEKEETETLSLTKIKRKNAKKQEKNQNATNNSNIKRKGGGGRSKSALEGLINSTKEEKIMLV</sequence>
<dbReference type="InterPro" id="IPR003034">
    <property type="entry name" value="SAP_dom"/>
</dbReference>
<feature type="coiled-coil region" evidence="1">
    <location>
        <begin position="493"/>
        <end position="527"/>
    </location>
</feature>
<feature type="compositionally biased region" description="Acidic residues" evidence="2">
    <location>
        <begin position="253"/>
        <end position="277"/>
    </location>
</feature>
<dbReference type="EMBL" id="JABEBT010000039">
    <property type="protein sequence ID" value="KAF7635646.1"/>
    <property type="molecule type" value="Genomic_DNA"/>
</dbReference>
<protein>
    <submittedName>
        <fullName evidence="4">SAP domain-containing protein</fullName>
    </submittedName>
</protein>
<gene>
    <name evidence="4" type="ORF">Mgra_00004889</name>
</gene>
<accession>A0A8S9ZQU1</accession>
<comment type="caution">
    <text evidence="4">The sequence shown here is derived from an EMBL/GenBank/DDBJ whole genome shotgun (WGS) entry which is preliminary data.</text>
</comment>
<dbReference type="Gene3D" id="1.10.720.30">
    <property type="entry name" value="SAP domain"/>
    <property type="match status" value="1"/>
</dbReference>
<evidence type="ECO:0000259" key="3">
    <source>
        <dbReference type="Pfam" id="PF02037"/>
    </source>
</evidence>
<evidence type="ECO:0000313" key="5">
    <source>
        <dbReference type="Proteomes" id="UP000605970"/>
    </source>
</evidence>
<name>A0A8S9ZQU1_9BILA</name>
<dbReference type="OrthoDB" id="197676at2759"/>
<organism evidence="4 5">
    <name type="scientific">Meloidogyne graminicola</name>
    <dbReference type="NCBI Taxonomy" id="189291"/>
    <lineage>
        <taxon>Eukaryota</taxon>
        <taxon>Metazoa</taxon>
        <taxon>Ecdysozoa</taxon>
        <taxon>Nematoda</taxon>
        <taxon>Chromadorea</taxon>
        <taxon>Rhabditida</taxon>
        <taxon>Tylenchina</taxon>
        <taxon>Tylenchomorpha</taxon>
        <taxon>Tylenchoidea</taxon>
        <taxon>Meloidogynidae</taxon>
        <taxon>Meloidogyninae</taxon>
        <taxon>Meloidogyne</taxon>
    </lineage>
</organism>
<feature type="region of interest" description="Disordered" evidence="2">
    <location>
        <begin position="657"/>
        <end position="690"/>
    </location>
</feature>
<dbReference type="InterPro" id="IPR036361">
    <property type="entry name" value="SAP_dom_sf"/>
</dbReference>
<evidence type="ECO:0000256" key="1">
    <source>
        <dbReference type="SAM" id="Coils"/>
    </source>
</evidence>
<dbReference type="AlphaFoldDB" id="A0A8S9ZQU1"/>
<evidence type="ECO:0000256" key="2">
    <source>
        <dbReference type="SAM" id="MobiDB-lite"/>
    </source>
</evidence>
<feature type="region of interest" description="Disordered" evidence="2">
    <location>
        <begin position="251"/>
        <end position="280"/>
    </location>
</feature>
<keyword evidence="5" id="KW-1185">Reference proteome</keyword>
<evidence type="ECO:0000313" key="4">
    <source>
        <dbReference type="EMBL" id="KAF7635646.1"/>
    </source>
</evidence>
<proteinExistence type="predicted"/>
<dbReference type="Proteomes" id="UP000605970">
    <property type="component" value="Unassembled WGS sequence"/>
</dbReference>
<feature type="domain" description="SAP" evidence="3">
    <location>
        <begin position="34"/>
        <end position="56"/>
    </location>
</feature>
<dbReference type="Pfam" id="PF02037">
    <property type="entry name" value="SAP"/>
    <property type="match status" value="1"/>
</dbReference>